<dbReference type="EMBL" id="JAVRRJ010000001">
    <property type="protein sequence ID" value="KAK5089990.1"/>
    <property type="molecule type" value="Genomic_DNA"/>
</dbReference>
<dbReference type="Pfam" id="PF04729">
    <property type="entry name" value="ASF1_hist_chap"/>
    <property type="match status" value="1"/>
</dbReference>
<evidence type="ECO:0000256" key="9">
    <source>
        <dbReference type="ARBA" id="ARBA00023242"/>
    </source>
</evidence>
<keyword evidence="9" id="KW-0539">Nucleus</keyword>
<keyword evidence="6" id="KW-0805">Transcription regulation</keyword>
<comment type="function">
    <text evidence="1 10">Histone chaperone that facilitates histone deposition and histone exchange and removal during nucleosome assembly and disassembly.</text>
</comment>
<evidence type="ECO:0000256" key="10">
    <source>
        <dbReference type="PIRNR" id="PIRNR037759"/>
    </source>
</evidence>
<name>A0AAN7T5Z4_9EURO</name>
<dbReference type="SUPFAM" id="SSF101546">
    <property type="entry name" value="ASF1-like"/>
    <property type="match status" value="1"/>
</dbReference>
<dbReference type="InterPro" id="IPR017282">
    <property type="entry name" value="Hist_deposition_Asf1"/>
</dbReference>
<keyword evidence="7" id="KW-0804">Transcription</keyword>
<accession>A0AAN7T5Z4</accession>
<evidence type="ECO:0000256" key="11">
    <source>
        <dbReference type="SAM" id="MobiDB-lite"/>
    </source>
</evidence>
<dbReference type="GO" id="GO:0006337">
    <property type="term" value="P:nucleosome disassembly"/>
    <property type="evidence" value="ECO:0007669"/>
    <property type="project" value="InterPro"/>
</dbReference>
<dbReference type="PIRSF" id="PIRSF037759">
    <property type="entry name" value="Histone_Asf1"/>
    <property type="match status" value="1"/>
</dbReference>
<feature type="compositionally biased region" description="Acidic residues" evidence="11">
    <location>
        <begin position="168"/>
        <end position="177"/>
    </location>
</feature>
<dbReference type="Proteomes" id="UP001309876">
    <property type="component" value="Unassembled WGS sequence"/>
</dbReference>
<dbReference type="RefSeq" id="XP_064753566.1">
    <property type="nucleotide sequence ID" value="XM_064900254.1"/>
</dbReference>
<evidence type="ECO:0000256" key="8">
    <source>
        <dbReference type="ARBA" id="ARBA00023186"/>
    </source>
</evidence>
<keyword evidence="8" id="KW-0143">Chaperone</keyword>
<keyword evidence="5" id="KW-0156">Chromatin regulator</keyword>
<feature type="compositionally biased region" description="Acidic residues" evidence="11">
    <location>
        <begin position="205"/>
        <end position="220"/>
    </location>
</feature>
<dbReference type="AlphaFoldDB" id="A0AAN7T5Z4"/>
<gene>
    <name evidence="12" type="primary">ASF1</name>
    <name evidence="12" type="ORF">LTR05_000159</name>
</gene>
<keyword evidence="13" id="KW-1185">Reference proteome</keyword>
<evidence type="ECO:0000313" key="12">
    <source>
        <dbReference type="EMBL" id="KAK5089990.1"/>
    </source>
</evidence>
<protein>
    <recommendedName>
        <fullName evidence="10">Histone chaperone</fullName>
    </recommendedName>
</protein>
<comment type="subcellular location">
    <subcellularLocation>
        <location evidence="2 10">Nucleus</location>
    </subcellularLocation>
</comment>
<organism evidence="12 13">
    <name type="scientific">Lithohypha guttulata</name>
    <dbReference type="NCBI Taxonomy" id="1690604"/>
    <lineage>
        <taxon>Eukaryota</taxon>
        <taxon>Fungi</taxon>
        <taxon>Dikarya</taxon>
        <taxon>Ascomycota</taxon>
        <taxon>Pezizomycotina</taxon>
        <taxon>Eurotiomycetes</taxon>
        <taxon>Chaetothyriomycetidae</taxon>
        <taxon>Chaetothyriales</taxon>
        <taxon>Trichomeriaceae</taxon>
        <taxon>Lithohypha</taxon>
    </lineage>
</organism>
<dbReference type="PANTHER" id="PTHR12040:SF0">
    <property type="entry name" value="HISTONE CHAPERONE ASF1"/>
    <property type="match status" value="1"/>
</dbReference>
<dbReference type="GO" id="GO:0006335">
    <property type="term" value="P:DNA replication-dependent chromatin assembly"/>
    <property type="evidence" value="ECO:0007669"/>
    <property type="project" value="TreeGrafter"/>
</dbReference>
<proteinExistence type="inferred from homology"/>
<dbReference type="GO" id="GO:0042393">
    <property type="term" value="F:histone binding"/>
    <property type="evidence" value="ECO:0007669"/>
    <property type="project" value="InterPro"/>
</dbReference>
<comment type="subunit">
    <text evidence="4">Interacts with histone H3 and histone H4.</text>
</comment>
<dbReference type="FunFam" id="2.60.40.1490:FF:000001">
    <property type="entry name" value="Histone chaperone ASF1"/>
    <property type="match status" value="1"/>
</dbReference>
<dbReference type="GO" id="GO:0000785">
    <property type="term" value="C:chromatin"/>
    <property type="evidence" value="ECO:0007669"/>
    <property type="project" value="TreeGrafter"/>
</dbReference>
<evidence type="ECO:0000256" key="3">
    <source>
        <dbReference type="ARBA" id="ARBA00006051"/>
    </source>
</evidence>
<dbReference type="PANTHER" id="PTHR12040">
    <property type="entry name" value="ANTI-SILENCING PROTEIN 1"/>
    <property type="match status" value="1"/>
</dbReference>
<reference evidence="12 13" key="1">
    <citation type="submission" date="2023-08" db="EMBL/GenBank/DDBJ databases">
        <title>Black Yeasts Isolated from many extreme environments.</title>
        <authorList>
            <person name="Coleine C."/>
            <person name="Stajich J.E."/>
            <person name="Selbmann L."/>
        </authorList>
    </citation>
    <scope>NUCLEOTIDE SEQUENCE [LARGE SCALE GENOMIC DNA]</scope>
    <source>
        <strain evidence="12 13">CCFEE 5910</strain>
    </source>
</reference>
<dbReference type="GO" id="GO:0005634">
    <property type="term" value="C:nucleus"/>
    <property type="evidence" value="ECO:0007669"/>
    <property type="project" value="UniProtKB-SubCell"/>
</dbReference>
<dbReference type="Gene3D" id="2.60.40.1490">
    <property type="entry name" value="Histone chaperone ASF1-like"/>
    <property type="match status" value="1"/>
</dbReference>
<sequence length="284" mass="31548">MSVVSLLGVKILNNPAKFSDNYHFEITFECLDQLQNDLEWKLIYVGSATSSEHDQELDSLLVGPVPTGINKFMFEADAPDLKRLPSSELLGVTVILLTCSYDGREFVRVGYYVNNEYDSEELQNEPPAKPVVERIRRNILAEKPRVTRFAIKWDSEDSAPAEYPPEQPEADTLDDDGTGYGAEESEMQAALERELAEEEAKANTEDVEEDNKMEDTDDKDDAVSETGSEDLEAESSDEDEDDEEEEVGEGDEDVEMGEGDEKPATTGTNGQAHAVPAKQEVMAH</sequence>
<feature type="compositionally biased region" description="Acidic residues" evidence="11">
    <location>
        <begin position="227"/>
        <end position="258"/>
    </location>
</feature>
<comment type="similarity">
    <text evidence="3 10">Belongs to the ASF1 family.</text>
</comment>
<dbReference type="InterPro" id="IPR006818">
    <property type="entry name" value="ASF1-like"/>
</dbReference>
<evidence type="ECO:0000256" key="6">
    <source>
        <dbReference type="ARBA" id="ARBA00023015"/>
    </source>
</evidence>
<evidence type="ECO:0000256" key="1">
    <source>
        <dbReference type="ARBA" id="ARBA00003961"/>
    </source>
</evidence>
<evidence type="ECO:0000256" key="2">
    <source>
        <dbReference type="ARBA" id="ARBA00004123"/>
    </source>
</evidence>
<evidence type="ECO:0000256" key="5">
    <source>
        <dbReference type="ARBA" id="ARBA00022853"/>
    </source>
</evidence>
<evidence type="ECO:0000313" key="13">
    <source>
        <dbReference type="Proteomes" id="UP001309876"/>
    </source>
</evidence>
<feature type="compositionally biased region" description="Basic and acidic residues" evidence="11">
    <location>
        <begin position="191"/>
        <end position="204"/>
    </location>
</feature>
<evidence type="ECO:0000256" key="4">
    <source>
        <dbReference type="ARBA" id="ARBA00011705"/>
    </source>
</evidence>
<feature type="region of interest" description="Disordered" evidence="11">
    <location>
        <begin position="156"/>
        <end position="284"/>
    </location>
</feature>
<comment type="caution">
    <text evidence="12">The sequence shown here is derived from an EMBL/GenBank/DDBJ whole genome shotgun (WGS) entry which is preliminary data.</text>
</comment>
<evidence type="ECO:0000256" key="7">
    <source>
        <dbReference type="ARBA" id="ARBA00023163"/>
    </source>
</evidence>
<dbReference type="GeneID" id="90025590"/>
<dbReference type="InterPro" id="IPR036747">
    <property type="entry name" value="ASF1-like_sf"/>
</dbReference>
<dbReference type="GO" id="GO:0006334">
    <property type="term" value="P:nucleosome assembly"/>
    <property type="evidence" value="ECO:0007669"/>
    <property type="project" value="InterPro"/>
</dbReference>